<evidence type="ECO:0000256" key="5">
    <source>
        <dbReference type="ARBA" id="ARBA00023136"/>
    </source>
</evidence>
<proteinExistence type="inferred from homology"/>
<feature type="transmembrane region" description="Helical" evidence="7">
    <location>
        <begin position="181"/>
        <end position="202"/>
    </location>
</feature>
<dbReference type="SUPFAM" id="SSF103473">
    <property type="entry name" value="MFS general substrate transporter"/>
    <property type="match status" value="1"/>
</dbReference>
<dbReference type="FunFam" id="1.20.1250.20:FF:000011">
    <property type="entry name" value="MFS multidrug transporter, putative"/>
    <property type="match status" value="1"/>
</dbReference>
<keyword evidence="6" id="KW-0325">Glycoprotein</keyword>
<accession>A0AA37H1H7</accession>
<dbReference type="EMBL" id="BPPX01000051">
    <property type="protein sequence ID" value="GJC90246.1"/>
    <property type="molecule type" value="Genomic_DNA"/>
</dbReference>
<dbReference type="AlphaFoldDB" id="A0AA37H1H7"/>
<dbReference type="InterPro" id="IPR020846">
    <property type="entry name" value="MFS_dom"/>
</dbReference>
<feature type="transmembrane region" description="Helical" evidence="7">
    <location>
        <begin position="286"/>
        <end position="312"/>
    </location>
</feature>
<dbReference type="CDD" id="cd17323">
    <property type="entry name" value="MFS_Tpo1_MDR_like"/>
    <property type="match status" value="1"/>
</dbReference>
<feature type="transmembrane region" description="Helical" evidence="7">
    <location>
        <begin position="94"/>
        <end position="113"/>
    </location>
</feature>
<evidence type="ECO:0000259" key="8">
    <source>
        <dbReference type="PROSITE" id="PS50850"/>
    </source>
</evidence>
<feature type="transmembrane region" description="Helical" evidence="7">
    <location>
        <begin position="208"/>
        <end position="229"/>
    </location>
</feature>
<keyword evidence="5 7" id="KW-0472">Membrane</keyword>
<comment type="similarity">
    <text evidence="2">Belongs to the major facilitator superfamily.</text>
</comment>
<name>A0AA37H1H7_9PEZI</name>
<evidence type="ECO:0000313" key="10">
    <source>
        <dbReference type="Proteomes" id="UP001055172"/>
    </source>
</evidence>
<feature type="transmembrane region" description="Helical" evidence="7">
    <location>
        <begin position="362"/>
        <end position="382"/>
    </location>
</feature>
<dbReference type="Pfam" id="PF07690">
    <property type="entry name" value="MFS_1"/>
    <property type="match status" value="1"/>
</dbReference>
<dbReference type="PANTHER" id="PTHR23502">
    <property type="entry name" value="MAJOR FACILITATOR SUPERFAMILY"/>
    <property type="match status" value="1"/>
</dbReference>
<dbReference type="GO" id="GO:0022857">
    <property type="term" value="F:transmembrane transporter activity"/>
    <property type="evidence" value="ECO:0007669"/>
    <property type="project" value="InterPro"/>
</dbReference>
<evidence type="ECO:0000256" key="3">
    <source>
        <dbReference type="ARBA" id="ARBA00022692"/>
    </source>
</evidence>
<dbReference type="Proteomes" id="UP001055172">
    <property type="component" value="Unassembled WGS sequence"/>
</dbReference>
<feature type="transmembrane region" description="Helical" evidence="7">
    <location>
        <begin position="120"/>
        <end position="141"/>
    </location>
</feature>
<comment type="caution">
    <text evidence="9">The sequence shown here is derived from an EMBL/GenBank/DDBJ whole genome shotgun (WGS) entry which is preliminary data.</text>
</comment>
<feature type="transmembrane region" description="Helical" evidence="7">
    <location>
        <begin position="388"/>
        <end position="410"/>
    </location>
</feature>
<evidence type="ECO:0000256" key="1">
    <source>
        <dbReference type="ARBA" id="ARBA00004141"/>
    </source>
</evidence>
<comment type="subcellular location">
    <subcellularLocation>
        <location evidence="1">Membrane</location>
        <topology evidence="1">Multi-pass membrane protein</topology>
    </subcellularLocation>
</comment>
<evidence type="ECO:0000256" key="4">
    <source>
        <dbReference type="ARBA" id="ARBA00022989"/>
    </source>
</evidence>
<feature type="transmembrane region" description="Helical" evidence="7">
    <location>
        <begin position="455"/>
        <end position="475"/>
    </location>
</feature>
<dbReference type="InterPro" id="IPR011701">
    <property type="entry name" value="MFS"/>
</dbReference>
<evidence type="ECO:0000256" key="2">
    <source>
        <dbReference type="ARBA" id="ARBA00008335"/>
    </source>
</evidence>
<feature type="domain" description="Major facilitator superfamily (MFS) profile" evidence="8">
    <location>
        <begin position="55"/>
        <end position="481"/>
    </location>
</feature>
<dbReference type="GO" id="GO:0016020">
    <property type="term" value="C:membrane"/>
    <property type="evidence" value="ECO:0007669"/>
    <property type="project" value="UniProtKB-SubCell"/>
</dbReference>
<feature type="transmembrane region" description="Helical" evidence="7">
    <location>
        <begin position="147"/>
        <end position="169"/>
    </location>
</feature>
<reference evidence="9 10" key="1">
    <citation type="submission" date="2021-07" db="EMBL/GenBank/DDBJ databases">
        <title>Genome data of Colletotrichum spaethianum.</title>
        <authorList>
            <person name="Utami Y.D."/>
            <person name="Hiruma K."/>
        </authorList>
    </citation>
    <scope>NUCLEOTIDE SEQUENCE [LARGE SCALE GENOMIC DNA]</scope>
    <source>
        <strain evidence="9 10">MAFF 242679</strain>
    </source>
</reference>
<dbReference type="PROSITE" id="PS50850">
    <property type="entry name" value="MFS"/>
    <property type="match status" value="1"/>
</dbReference>
<evidence type="ECO:0000256" key="6">
    <source>
        <dbReference type="ARBA" id="ARBA00023180"/>
    </source>
</evidence>
<sequence length="491" mass="53550">MAAPSPEDPEKASRVQSCENAAKNLASDAIELVDWDGENDPSNPRNWPARWKWGNVCLISMITIITPLASSMFAPAVPDMMKEFRDDSSAMASLVVSVYVIGFALGPVICAPLSELYGRLYVYHVSNGLFLVFTVGCALSTQTGMFVAFRLLAGCVGATPMVLGGGSIADIIPPERRGAAMTLWGVGQLFGPVIGPVGGGFLNEAAGWRWIFWVILIFGGVIAALGFLFMRETYAPVLLTRKAKQLRQMTGDNRYQSQHEIDHQSVSKVLQGALFRPLRMLFTKPILFILSVDVSIVYGYLYLVFTTLTFVYKNLYGFSSGIAGLTFLGIGIGMFIVSVGVVSDKIAARRQRLRELKPEDRLPLLVPGAFLIPVGLFWYGWALETHDFWLVPLLGMGVFGAGIIATFVPIQMYLIDTYHDHAASALAGLAIMRSAVGATLPLAGGHMYETLGHGWGNSLLGFIALALTPIPFLFIRYGERLRTGQSGEYRN</sequence>
<keyword evidence="3 7" id="KW-0812">Transmembrane</keyword>
<organism evidence="9 10">
    <name type="scientific">Colletotrichum liriopes</name>
    <dbReference type="NCBI Taxonomy" id="708192"/>
    <lineage>
        <taxon>Eukaryota</taxon>
        <taxon>Fungi</taxon>
        <taxon>Dikarya</taxon>
        <taxon>Ascomycota</taxon>
        <taxon>Pezizomycotina</taxon>
        <taxon>Sordariomycetes</taxon>
        <taxon>Hypocreomycetidae</taxon>
        <taxon>Glomerellales</taxon>
        <taxon>Glomerellaceae</taxon>
        <taxon>Colletotrichum</taxon>
        <taxon>Colletotrichum spaethianum species complex</taxon>
    </lineage>
</organism>
<gene>
    <name evidence="9" type="ORF">ColLi_13084</name>
</gene>
<dbReference type="InterPro" id="IPR036259">
    <property type="entry name" value="MFS_trans_sf"/>
</dbReference>
<dbReference type="Gene3D" id="1.20.1250.20">
    <property type="entry name" value="MFS general substrate transporter like domains"/>
    <property type="match status" value="1"/>
</dbReference>
<evidence type="ECO:0000313" key="9">
    <source>
        <dbReference type="EMBL" id="GJC90246.1"/>
    </source>
</evidence>
<protein>
    <submittedName>
        <fullName evidence="9">MFS transporter prlG</fullName>
    </submittedName>
</protein>
<feature type="transmembrane region" description="Helical" evidence="7">
    <location>
        <begin position="422"/>
        <end position="443"/>
    </location>
</feature>
<evidence type="ECO:0000256" key="7">
    <source>
        <dbReference type="SAM" id="Phobius"/>
    </source>
</evidence>
<dbReference type="PANTHER" id="PTHR23502:SF68">
    <property type="entry name" value="MULTIDRUG TRANSPORTER, PUTATIVE (AFU_ORTHOLOGUE AFUA_3G01120)-RELATED"/>
    <property type="match status" value="1"/>
</dbReference>
<keyword evidence="10" id="KW-1185">Reference proteome</keyword>
<feature type="transmembrane region" description="Helical" evidence="7">
    <location>
        <begin position="53"/>
        <end position="74"/>
    </location>
</feature>
<keyword evidence="4 7" id="KW-1133">Transmembrane helix</keyword>
<feature type="transmembrane region" description="Helical" evidence="7">
    <location>
        <begin position="318"/>
        <end position="342"/>
    </location>
</feature>